<dbReference type="Pfam" id="PF13482">
    <property type="entry name" value="RNase_H_2"/>
    <property type="match status" value="1"/>
</dbReference>
<dbReference type="PANTHER" id="PTHR38462">
    <property type="entry name" value="EXONUCLEASE-LIKE PROTEIN"/>
    <property type="match status" value="1"/>
</dbReference>
<dbReference type="STRING" id="1963862.B4O97_13060"/>
<dbReference type="InterPro" id="IPR036397">
    <property type="entry name" value="RNaseH_sf"/>
</dbReference>
<evidence type="ECO:0000313" key="2">
    <source>
        <dbReference type="EMBL" id="ORC34237.1"/>
    </source>
</evidence>
<organism evidence="2 3">
    <name type="scientific">Marispirochaeta aestuarii</name>
    <dbReference type="NCBI Taxonomy" id="1963862"/>
    <lineage>
        <taxon>Bacteria</taxon>
        <taxon>Pseudomonadati</taxon>
        <taxon>Spirochaetota</taxon>
        <taxon>Spirochaetia</taxon>
        <taxon>Spirochaetales</taxon>
        <taxon>Spirochaetaceae</taxon>
        <taxon>Marispirochaeta</taxon>
    </lineage>
</organism>
<dbReference type="OrthoDB" id="9790530at2"/>
<dbReference type="EMBL" id="MWQY01000014">
    <property type="protein sequence ID" value="ORC34237.1"/>
    <property type="molecule type" value="Genomic_DNA"/>
</dbReference>
<dbReference type="GO" id="GO:0003676">
    <property type="term" value="F:nucleic acid binding"/>
    <property type="evidence" value="ECO:0007669"/>
    <property type="project" value="InterPro"/>
</dbReference>
<dbReference type="SUPFAM" id="SSF53098">
    <property type="entry name" value="Ribonuclease H-like"/>
    <property type="match status" value="1"/>
</dbReference>
<evidence type="ECO:0000313" key="3">
    <source>
        <dbReference type="Proteomes" id="UP000192343"/>
    </source>
</evidence>
<dbReference type="InterPro" id="IPR038720">
    <property type="entry name" value="YprB_RNase_H-like_dom"/>
</dbReference>
<dbReference type="InterPro" id="IPR012337">
    <property type="entry name" value="RNaseH-like_sf"/>
</dbReference>
<reference evidence="2 3" key="1">
    <citation type="submission" date="2017-03" db="EMBL/GenBank/DDBJ databases">
        <title>Draft Genome sequence of Marispirochaeta sp. strain JC444.</title>
        <authorList>
            <person name="Shivani Y."/>
            <person name="Subhash Y."/>
            <person name="Sasikala C."/>
            <person name="Ramana C."/>
        </authorList>
    </citation>
    <scope>NUCLEOTIDE SEQUENCE [LARGE SCALE GENOMIC DNA]</scope>
    <source>
        <strain evidence="2 3">JC444</strain>
    </source>
</reference>
<keyword evidence="3" id="KW-1185">Reference proteome</keyword>
<gene>
    <name evidence="2" type="ORF">B4O97_13060</name>
</gene>
<name>A0A1Y1RVX8_9SPIO</name>
<sequence>MPRSGLTSRLKQLRALREPPDLHSRDEAETSRNLCIPRFSRIGDYTHYRRELIETAGPPVSLSGLLLSAAQDPEELLFFDLETSGLSSGAGTLAFLAGFGCFRGGTFLLEQFFLSDYPGEAEFLEKIRERLVQAPYFVSYNGRSFDASLLKTRGILHGIKFNFSRHLDLLYISRRLWRDALGSCSLGNIERSILRLERDGDLPGREVPERWFSFLRSADPRLLEDIFRHHRQDILSLAMLWKRLEELFLDPFSHESRGDADPRALGLHLISRGDERGEELLRLAWHKGDFRAGRLLALQYKRRGRTDSALDLWLSMASGADPGVYEELAKYYEHRTGDYEAALRWASLGMGAAVRGTASETRIREFRRRIRRLERKIQGQA</sequence>
<evidence type="ECO:0000259" key="1">
    <source>
        <dbReference type="Pfam" id="PF13482"/>
    </source>
</evidence>
<dbReference type="Proteomes" id="UP000192343">
    <property type="component" value="Unassembled WGS sequence"/>
</dbReference>
<dbReference type="RefSeq" id="WP_083051458.1">
    <property type="nucleotide sequence ID" value="NZ_MWQY01000014.1"/>
</dbReference>
<dbReference type="AlphaFoldDB" id="A0A1Y1RVX8"/>
<comment type="caution">
    <text evidence="2">The sequence shown here is derived from an EMBL/GenBank/DDBJ whole genome shotgun (WGS) entry which is preliminary data.</text>
</comment>
<feature type="domain" description="YprB ribonuclease H-like" evidence="1">
    <location>
        <begin position="77"/>
        <end position="244"/>
    </location>
</feature>
<accession>A0A1Y1RVX8</accession>
<dbReference type="PANTHER" id="PTHR38462:SF1">
    <property type="entry name" value="YPRB RIBONUCLEASE H-LIKE DOMAIN-CONTAINING PROTEIN"/>
    <property type="match status" value="1"/>
</dbReference>
<protein>
    <recommendedName>
        <fullName evidence="1">YprB ribonuclease H-like domain-containing protein</fullName>
    </recommendedName>
</protein>
<proteinExistence type="predicted"/>
<dbReference type="Gene3D" id="3.30.420.10">
    <property type="entry name" value="Ribonuclease H-like superfamily/Ribonuclease H"/>
    <property type="match status" value="1"/>
</dbReference>